<dbReference type="Pfam" id="PF12832">
    <property type="entry name" value="MFS_1_like"/>
    <property type="match status" value="1"/>
</dbReference>
<feature type="domain" description="Major facilitator superfamily (MFS) profile" evidence="7">
    <location>
        <begin position="339"/>
        <end position="526"/>
    </location>
</feature>
<feature type="transmembrane region" description="Helical" evidence="6">
    <location>
        <begin position="430"/>
        <end position="450"/>
    </location>
</feature>
<feature type="transmembrane region" description="Helical" evidence="6">
    <location>
        <begin position="7"/>
        <end position="26"/>
    </location>
</feature>
<proteinExistence type="inferred from homology"/>
<feature type="transmembrane region" description="Helical" evidence="6">
    <location>
        <begin position="38"/>
        <end position="59"/>
    </location>
</feature>
<dbReference type="AlphaFoldDB" id="A0A077WIF9"/>
<evidence type="ECO:0000256" key="1">
    <source>
        <dbReference type="ARBA" id="ARBA00004141"/>
    </source>
</evidence>
<feature type="transmembrane region" description="Helical" evidence="6">
    <location>
        <begin position="340"/>
        <end position="363"/>
    </location>
</feature>
<dbReference type="InterPro" id="IPR036259">
    <property type="entry name" value="MFS_trans_sf"/>
</dbReference>
<keyword evidence="4 6" id="KW-1133">Transmembrane helix</keyword>
<dbReference type="PANTHER" id="PTHR16172:SF41">
    <property type="entry name" value="MAJOR FACILITATOR SUPERFAMILY DOMAIN-CONTAINING PROTEIN 6-LIKE"/>
    <property type="match status" value="1"/>
</dbReference>
<keyword evidence="5 6" id="KW-0472">Membrane</keyword>
<protein>
    <recommendedName>
        <fullName evidence="7">Major facilitator superfamily (MFS) profile domain-containing protein</fullName>
    </recommendedName>
</protein>
<feature type="transmembrane region" description="Helical" evidence="6">
    <location>
        <begin position="152"/>
        <end position="171"/>
    </location>
</feature>
<comment type="similarity">
    <text evidence="2">Belongs to the major facilitator superfamily. MFSD6 family.</text>
</comment>
<dbReference type="InterPro" id="IPR024989">
    <property type="entry name" value="MFS_assoc_dom"/>
</dbReference>
<evidence type="ECO:0000256" key="4">
    <source>
        <dbReference type="ARBA" id="ARBA00022989"/>
    </source>
</evidence>
<accession>A0A077WIF9</accession>
<dbReference type="PROSITE" id="PS50850">
    <property type="entry name" value="MFS"/>
    <property type="match status" value="1"/>
</dbReference>
<evidence type="ECO:0000313" key="8">
    <source>
        <dbReference type="EMBL" id="CDS06954.1"/>
    </source>
</evidence>
<reference evidence="8" key="1">
    <citation type="journal article" date="2014" name="Genome Announc.">
        <title>De novo whole-genome sequence and genome annotation of Lichtheimia ramosa.</title>
        <authorList>
            <person name="Linde J."/>
            <person name="Schwartze V."/>
            <person name="Binder U."/>
            <person name="Lass-Florl C."/>
            <person name="Voigt K."/>
            <person name="Horn F."/>
        </authorList>
    </citation>
    <scope>NUCLEOTIDE SEQUENCE</scope>
    <source>
        <strain evidence="8">JMRC FSU:6197</strain>
    </source>
</reference>
<dbReference type="SUPFAM" id="SSF103473">
    <property type="entry name" value="MFS general substrate transporter"/>
    <property type="match status" value="2"/>
</dbReference>
<name>A0A077WIF9_9FUNG</name>
<organism evidence="8">
    <name type="scientific">Lichtheimia ramosa</name>
    <dbReference type="NCBI Taxonomy" id="688394"/>
    <lineage>
        <taxon>Eukaryota</taxon>
        <taxon>Fungi</taxon>
        <taxon>Fungi incertae sedis</taxon>
        <taxon>Mucoromycota</taxon>
        <taxon>Mucoromycotina</taxon>
        <taxon>Mucoromycetes</taxon>
        <taxon>Mucorales</taxon>
        <taxon>Lichtheimiaceae</taxon>
        <taxon>Lichtheimia</taxon>
    </lineage>
</organism>
<dbReference type="PANTHER" id="PTHR16172">
    <property type="entry name" value="MAJOR FACILITATOR SUPERFAMILY DOMAIN-CONTAINING PROTEIN 6-LIKE"/>
    <property type="match status" value="1"/>
</dbReference>
<dbReference type="InterPro" id="IPR051717">
    <property type="entry name" value="MFS_MFSD6"/>
</dbReference>
<evidence type="ECO:0000256" key="2">
    <source>
        <dbReference type="ARBA" id="ARBA00005241"/>
    </source>
</evidence>
<gene>
    <name evidence="8" type="ORF">LRAMOSA09477</name>
</gene>
<keyword evidence="3 6" id="KW-0812">Transmembrane</keyword>
<feature type="transmembrane region" description="Helical" evidence="6">
    <location>
        <begin position="406"/>
        <end position="424"/>
    </location>
</feature>
<dbReference type="GO" id="GO:0022857">
    <property type="term" value="F:transmembrane transporter activity"/>
    <property type="evidence" value="ECO:0007669"/>
    <property type="project" value="InterPro"/>
</dbReference>
<dbReference type="OrthoDB" id="515887at2759"/>
<comment type="subcellular location">
    <subcellularLocation>
        <location evidence="1">Membrane</location>
        <topology evidence="1">Multi-pass membrane protein</topology>
    </subcellularLocation>
</comment>
<feature type="transmembrane region" description="Helical" evidence="6">
    <location>
        <begin position="177"/>
        <end position="196"/>
    </location>
</feature>
<evidence type="ECO:0000256" key="3">
    <source>
        <dbReference type="ARBA" id="ARBA00022692"/>
    </source>
</evidence>
<evidence type="ECO:0000256" key="6">
    <source>
        <dbReference type="SAM" id="Phobius"/>
    </source>
</evidence>
<dbReference type="GO" id="GO:0016020">
    <property type="term" value="C:membrane"/>
    <property type="evidence" value="ECO:0007669"/>
    <property type="project" value="UniProtKB-SubCell"/>
</dbReference>
<feature type="transmembrane region" description="Helical" evidence="6">
    <location>
        <begin position="375"/>
        <end position="394"/>
    </location>
</feature>
<feature type="transmembrane region" description="Helical" evidence="6">
    <location>
        <begin position="471"/>
        <end position="492"/>
    </location>
</feature>
<feature type="transmembrane region" description="Helical" evidence="6">
    <location>
        <begin position="110"/>
        <end position="131"/>
    </location>
</feature>
<evidence type="ECO:0000256" key="5">
    <source>
        <dbReference type="ARBA" id="ARBA00023136"/>
    </source>
</evidence>
<evidence type="ECO:0000259" key="7">
    <source>
        <dbReference type="PROSITE" id="PS50850"/>
    </source>
</evidence>
<feature type="transmembrane region" description="Helical" evidence="6">
    <location>
        <begin position="498"/>
        <end position="518"/>
    </location>
</feature>
<sequence length="526" mass="57859">MYTLCKLLYITVFGLLSAAPPYLPIYYRNALGFSSDQIGFAIAIAPFIQTISCPVWTYFVDKHPRLHGATMALTSCLGGLAVMGIMGIGHYVQSSVTADDDQDENSKRSIVIATCTFALAFAFFTLPNTALVDSAVMKILGPNKILYGEQRLWGSVSTGLTILLVGILISATDNLDMLFWVFAASTVGFMICSAITNVEEPTIPSLDEEQQRLLDNNMPPMVNTNSRHMQQLHHPITLYQSLSRHETDDDDDHLSYTTALETYQQQRLLKLTTTTSIVSIARTLREEANDALEGCSSSINNNLGLAVSRVMSVEHTAGIMAGDSDSVQLPSTSTFRSPRVFCYLITTLLFGVVLSIIVNFLFLFLSDNLHMPASWIGWTGPLGGLTELFSFYYSKQMMERWGVTKLVVFAHLVTIVRCLGYTWLVPDSVVSHVLALALQTLHGIGFAIFWGTSVSEMDSFFPPEQRAVAQGVLGSLHQGLGTALGALLGGYLDEYLGTIWMFRFAAALCGVSMLLFCISRLSRFEK</sequence>
<dbReference type="EMBL" id="LK023322">
    <property type="protein sequence ID" value="CDS06954.1"/>
    <property type="molecule type" value="Genomic_DNA"/>
</dbReference>
<feature type="transmembrane region" description="Helical" evidence="6">
    <location>
        <begin position="71"/>
        <end position="90"/>
    </location>
</feature>
<dbReference type="Gene3D" id="1.20.1250.20">
    <property type="entry name" value="MFS general substrate transporter like domains"/>
    <property type="match status" value="2"/>
</dbReference>
<dbReference type="InterPro" id="IPR020846">
    <property type="entry name" value="MFS_dom"/>
</dbReference>